<evidence type="ECO:0000259" key="15">
    <source>
        <dbReference type="PROSITE" id="PS50113"/>
    </source>
</evidence>
<dbReference type="InterPro" id="IPR000700">
    <property type="entry name" value="PAS-assoc_C"/>
</dbReference>
<dbReference type="InterPro" id="IPR001789">
    <property type="entry name" value="Sig_transdc_resp-reg_receiver"/>
</dbReference>
<keyword evidence="8" id="KW-0067">ATP-binding</keyword>
<dbReference type="PROSITE" id="PS50109">
    <property type="entry name" value="HIS_KIN"/>
    <property type="match status" value="1"/>
</dbReference>
<dbReference type="Pfam" id="PF02518">
    <property type="entry name" value="HATPase_c"/>
    <property type="match status" value="1"/>
</dbReference>
<dbReference type="RefSeq" id="WP_142531737.1">
    <property type="nucleotide sequence ID" value="NZ_FXTB01000001.1"/>
</dbReference>
<dbReference type="Gene3D" id="1.10.287.130">
    <property type="match status" value="1"/>
</dbReference>
<feature type="modified residue" description="4-aspartylphosphate" evidence="12">
    <location>
        <position position="712"/>
    </location>
</feature>
<dbReference type="InterPro" id="IPR003594">
    <property type="entry name" value="HATPase_dom"/>
</dbReference>
<feature type="domain" description="PAC" evidence="15">
    <location>
        <begin position="220"/>
        <end position="273"/>
    </location>
</feature>
<feature type="domain" description="Histidine kinase" evidence="13">
    <location>
        <begin position="417"/>
        <end position="638"/>
    </location>
</feature>
<dbReference type="CDD" id="cd17546">
    <property type="entry name" value="REC_hyHK_CKI1_RcsC-like"/>
    <property type="match status" value="1"/>
</dbReference>
<dbReference type="Gene3D" id="3.30.565.10">
    <property type="entry name" value="Histidine kinase-like ATPase, C-terminal domain"/>
    <property type="match status" value="1"/>
</dbReference>
<dbReference type="CDD" id="cd16922">
    <property type="entry name" value="HATPase_EvgS-ArcB-TorS-like"/>
    <property type="match status" value="1"/>
</dbReference>
<dbReference type="SUPFAM" id="SSF55874">
    <property type="entry name" value="ATPase domain of HSP90 chaperone/DNA topoisomerase II/histidine kinase"/>
    <property type="match status" value="1"/>
</dbReference>
<dbReference type="GO" id="GO:0000155">
    <property type="term" value="F:phosphorelay sensor kinase activity"/>
    <property type="evidence" value="ECO:0007669"/>
    <property type="project" value="InterPro"/>
</dbReference>
<dbReference type="InterPro" id="IPR036890">
    <property type="entry name" value="HATPase_C_sf"/>
</dbReference>
<dbReference type="Pfam" id="PF00512">
    <property type="entry name" value="HisKA"/>
    <property type="match status" value="1"/>
</dbReference>
<dbReference type="SMART" id="SM00388">
    <property type="entry name" value="HisKA"/>
    <property type="match status" value="1"/>
</dbReference>
<dbReference type="SUPFAM" id="SSF52172">
    <property type="entry name" value="CheY-like"/>
    <property type="match status" value="1"/>
</dbReference>
<evidence type="ECO:0000256" key="5">
    <source>
        <dbReference type="ARBA" id="ARBA00022679"/>
    </source>
</evidence>
<dbReference type="SMART" id="SM00448">
    <property type="entry name" value="REC"/>
    <property type="match status" value="1"/>
</dbReference>
<dbReference type="PANTHER" id="PTHR43047">
    <property type="entry name" value="TWO-COMPONENT HISTIDINE PROTEIN KINASE"/>
    <property type="match status" value="1"/>
</dbReference>
<evidence type="ECO:0000256" key="2">
    <source>
        <dbReference type="ARBA" id="ARBA00004370"/>
    </source>
</evidence>
<keyword evidence="5" id="KW-0808">Transferase</keyword>
<keyword evidence="17" id="KW-1185">Reference proteome</keyword>
<dbReference type="InterPro" id="IPR035965">
    <property type="entry name" value="PAS-like_dom_sf"/>
</dbReference>
<dbReference type="PRINTS" id="PR00344">
    <property type="entry name" value="BCTRLSENSOR"/>
</dbReference>
<dbReference type="InterPro" id="IPR036097">
    <property type="entry name" value="HisK_dim/P_sf"/>
</dbReference>
<evidence type="ECO:0000256" key="1">
    <source>
        <dbReference type="ARBA" id="ARBA00000085"/>
    </source>
</evidence>
<evidence type="ECO:0000256" key="4">
    <source>
        <dbReference type="ARBA" id="ARBA00022553"/>
    </source>
</evidence>
<organism evidence="16 17">
    <name type="scientific">Saccharicrinis carchari</name>
    <dbReference type="NCBI Taxonomy" id="1168039"/>
    <lineage>
        <taxon>Bacteria</taxon>
        <taxon>Pseudomonadati</taxon>
        <taxon>Bacteroidota</taxon>
        <taxon>Bacteroidia</taxon>
        <taxon>Marinilabiliales</taxon>
        <taxon>Marinilabiliaceae</taxon>
        <taxon>Saccharicrinis</taxon>
    </lineage>
</organism>
<evidence type="ECO:0000256" key="7">
    <source>
        <dbReference type="ARBA" id="ARBA00022777"/>
    </source>
</evidence>
<keyword evidence="11" id="KW-0131">Cell cycle</keyword>
<dbReference type="PANTHER" id="PTHR43047:SF78">
    <property type="entry name" value="SENSORY_REGULATORY PROTEIN RPFC"/>
    <property type="match status" value="1"/>
</dbReference>
<dbReference type="SMART" id="SM00387">
    <property type="entry name" value="HATPase_c"/>
    <property type="match status" value="1"/>
</dbReference>
<dbReference type="PROSITE" id="PS50113">
    <property type="entry name" value="PAC"/>
    <property type="match status" value="1"/>
</dbReference>
<evidence type="ECO:0000256" key="3">
    <source>
        <dbReference type="ARBA" id="ARBA00012438"/>
    </source>
</evidence>
<keyword evidence="4 12" id="KW-0597">Phosphoprotein</keyword>
<dbReference type="SUPFAM" id="SSF47384">
    <property type="entry name" value="Homodimeric domain of signal transducing histidine kinase"/>
    <property type="match status" value="1"/>
</dbReference>
<evidence type="ECO:0000256" key="11">
    <source>
        <dbReference type="ARBA" id="ARBA00023306"/>
    </source>
</evidence>
<feature type="domain" description="Response regulatory" evidence="14">
    <location>
        <begin position="663"/>
        <end position="778"/>
    </location>
</feature>
<dbReference type="EC" id="2.7.13.3" evidence="3"/>
<evidence type="ECO:0000256" key="12">
    <source>
        <dbReference type="PROSITE-ProRule" id="PRU00169"/>
    </source>
</evidence>
<dbReference type="GO" id="GO:0005524">
    <property type="term" value="F:ATP binding"/>
    <property type="evidence" value="ECO:0007669"/>
    <property type="project" value="UniProtKB-KW"/>
</dbReference>
<comment type="subcellular location">
    <subcellularLocation>
        <location evidence="2">Membrane</location>
    </subcellularLocation>
</comment>
<keyword evidence="6" id="KW-0547">Nucleotide-binding</keyword>
<dbReference type="InterPro" id="IPR004358">
    <property type="entry name" value="Sig_transdc_His_kin-like_C"/>
</dbReference>
<dbReference type="Proteomes" id="UP000319040">
    <property type="component" value="Unassembled WGS sequence"/>
</dbReference>
<dbReference type="InterPro" id="IPR005467">
    <property type="entry name" value="His_kinase_dom"/>
</dbReference>
<keyword evidence="9" id="KW-0902">Two-component regulatory system</keyword>
<keyword evidence="7" id="KW-0418">Kinase</keyword>
<dbReference type="PROSITE" id="PS50110">
    <property type="entry name" value="RESPONSE_REGULATORY"/>
    <property type="match status" value="1"/>
</dbReference>
<dbReference type="AlphaFoldDB" id="A0A521ARV9"/>
<evidence type="ECO:0000313" key="17">
    <source>
        <dbReference type="Proteomes" id="UP000319040"/>
    </source>
</evidence>
<comment type="catalytic activity">
    <reaction evidence="1">
        <text>ATP + protein L-histidine = ADP + protein N-phospho-L-histidine.</text>
        <dbReference type="EC" id="2.7.13.3"/>
    </reaction>
</comment>
<sequence length="893" mass="101875">MPDNKRVNNKKNLDLSFEIFNSSDLGFVAYNKKGIIHAVNTQLCLYSDLTKDKLIGKNINDVLNFYDSYSGQKICFATLCNNEQSYAEGIVHSFIFISEKGVEYKVEAQVNATEDNSTNFSGYLLSIENQNNHYSSHSESADREYMLSLATKNGKIAIWKYDLGTQQFKIDPFFKTIIEDTDIDIRYLNLSWLLNYIHPSYREDAEKEFTHFIIGKSATYESTFKIELDNNRYKWLLSTGIFSEWDMEGNPVTVVGYFQDVTGRKNREIKMQEQQSLLKATIESTTSGIVVIDKNNHVVLKNQMLCKLWKIPSTTLLESKADFEKMVKEKISDNTLSRQITKENIILSDSKVNIEIVLKDGRYLDCFSGPQIMDNTIVDRIWSFRDITKRKLSEIELHRAKELAEAANKTKSSFLANMSHEIRTPLNAILGFSEILERKILDTSLHHYLSSITKSGKTLLSLLNEILDLSKIEAGKLKLQLTEVNIKELFAEINKIFQVQAQEKGLAFEIIEKCPTPKTILIDDLRLKQVLINVIGNAIKFTSSGFVQVSYHIQQLSDDTHKLLIAVTDSGIGIESAQIDYIFDDFRQPDDQDNRLYEGTGLGLAISDRLVKLMGGFIDVKSKLNRGSIFTIKIPNITVLDSETGLPREVQFDTDRIQFYPSKILLVDDREIDRQVLKGLLKPYQLEIHEAINGIQAIEMAKKIVPDLILMDIKMPLMGGSEAMQILKNNIQLKHIPVIAITATSDLKNIKTSIKGFSFFISKPIHLNELLIVLSWHLKHKKSKSVRKKQSLPFTLPPIENMEEINQQLKQLILPLIKEIKELHSSVKIKMLIQSLDNTAQQFNLDYLKTVALNITQNSSNFDFEGIDKNMEALIEYCKAIDTANNTKQDNIK</sequence>
<evidence type="ECO:0000256" key="6">
    <source>
        <dbReference type="ARBA" id="ARBA00022741"/>
    </source>
</evidence>
<reference evidence="16 17" key="1">
    <citation type="submission" date="2017-05" db="EMBL/GenBank/DDBJ databases">
        <authorList>
            <person name="Varghese N."/>
            <person name="Submissions S."/>
        </authorList>
    </citation>
    <scope>NUCLEOTIDE SEQUENCE [LARGE SCALE GENOMIC DNA]</scope>
    <source>
        <strain evidence="16 17">DSM 27040</strain>
    </source>
</reference>
<dbReference type="GO" id="GO:0016020">
    <property type="term" value="C:membrane"/>
    <property type="evidence" value="ECO:0007669"/>
    <property type="project" value="UniProtKB-SubCell"/>
</dbReference>
<evidence type="ECO:0000256" key="10">
    <source>
        <dbReference type="ARBA" id="ARBA00023136"/>
    </source>
</evidence>
<dbReference type="CDD" id="cd00082">
    <property type="entry name" value="HisKA"/>
    <property type="match status" value="1"/>
</dbReference>
<evidence type="ECO:0000256" key="8">
    <source>
        <dbReference type="ARBA" id="ARBA00022840"/>
    </source>
</evidence>
<protein>
    <recommendedName>
        <fullName evidence="3">histidine kinase</fullName>
        <ecNumber evidence="3">2.7.13.3</ecNumber>
    </recommendedName>
</protein>
<dbReference type="Gene3D" id="3.40.50.2300">
    <property type="match status" value="1"/>
</dbReference>
<dbReference type="InterPro" id="IPR011006">
    <property type="entry name" value="CheY-like_superfamily"/>
</dbReference>
<gene>
    <name evidence="16" type="ORF">SAMN06265379_101348</name>
</gene>
<evidence type="ECO:0000256" key="9">
    <source>
        <dbReference type="ARBA" id="ARBA00023012"/>
    </source>
</evidence>
<dbReference type="EMBL" id="FXTB01000001">
    <property type="protein sequence ID" value="SMO37564.1"/>
    <property type="molecule type" value="Genomic_DNA"/>
</dbReference>
<accession>A0A521ARV9</accession>
<name>A0A521ARV9_SACCC</name>
<dbReference type="OrthoDB" id="9796457at2"/>
<dbReference type="SUPFAM" id="SSF55785">
    <property type="entry name" value="PYP-like sensor domain (PAS domain)"/>
    <property type="match status" value="3"/>
</dbReference>
<dbReference type="FunFam" id="3.30.565.10:FF:000010">
    <property type="entry name" value="Sensor histidine kinase RcsC"/>
    <property type="match status" value="1"/>
</dbReference>
<evidence type="ECO:0000259" key="14">
    <source>
        <dbReference type="PROSITE" id="PS50110"/>
    </source>
</evidence>
<dbReference type="InterPro" id="IPR003661">
    <property type="entry name" value="HisK_dim/P_dom"/>
</dbReference>
<evidence type="ECO:0000313" key="16">
    <source>
        <dbReference type="EMBL" id="SMO37564.1"/>
    </source>
</evidence>
<dbReference type="FunFam" id="1.10.287.130:FF:000038">
    <property type="entry name" value="Sensory transduction histidine kinase"/>
    <property type="match status" value="1"/>
</dbReference>
<proteinExistence type="predicted"/>
<evidence type="ECO:0000259" key="13">
    <source>
        <dbReference type="PROSITE" id="PS50109"/>
    </source>
</evidence>
<dbReference type="Gene3D" id="3.30.450.20">
    <property type="entry name" value="PAS domain"/>
    <property type="match status" value="3"/>
</dbReference>
<dbReference type="Pfam" id="PF00072">
    <property type="entry name" value="Response_reg"/>
    <property type="match status" value="1"/>
</dbReference>
<keyword evidence="10" id="KW-0472">Membrane</keyword>